<dbReference type="AlphaFoldDB" id="A0A4Z0FBN7"/>
<dbReference type="Pfam" id="PF00534">
    <property type="entry name" value="Glycos_transf_1"/>
    <property type="match status" value="1"/>
</dbReference>
<name>A0A4Z0FBN7_9GAMM</name>
<dbReference type="OrthoDB" id="4611853at2"/>
<dbReference type="GO" id="GO:0016757">
    <property type="term" value="F:glycosyltransferase activity"/>
    <property type="evidence" value="ECO:0007669"/>
    <property type="project" value="InterPro"/>
</dbReference>
<proteinExistence type="predicted"/>
<dbReference type="CDD" id="cd03801">
    <property type="entry name" value="GT4_PimA-like"/>
    <property type="match status" value="1"/>
</dbReference>
<evidence type="ECO:0000256" key="1">
    <source>
        <dbReference type="ARBA" id="ARBA00022679"/>
    </source>
</evidence>
<dbReference type="PANTHER" id="PTHR46401:SF2">
    <property type="entry name" value="GLYCOSYLTRANSFERASE WBBK-RELATED"/>
    <property type="match status" value="1"/>
</dbReference>
<keyword evidence="4" id="KW-1185">Reference proteome</keyword>
<protein>
    <submittedName>
        <fullName evidence="3">Glycosyltransferase</fullName>
    </submittedName>
</protein>
<dbReference type="RefSeq" id="WP_135281418.1">
    <property type="nucleotide sequence ID" value="NZ_SRIO01000005.1"/>
</dbReference>
<evidence type="ECO:0000259" key="2">
    <source>
        <dbReference type="Pfam" id="PF00534"/>
    </source>
</evidence>
<comment type="caution">
    <text evidence="3">The sequence shown here is derived from an EMBL/GenBank/DDBJ whole genome shotgun (WGS) entry which is preliminary data.</text>
</comment>
<dbReference type="GO" id="GO:0009103">
    <property type="term" value="P:lipopolysaccharide biosynthetic process"/>
    <property type="evidence" value="ECO:0007669"/>
    <property type="project" value="TreeGrafter"/>
</dbReference>
<accession>A0A4Z0FBN7</accession>
<keyword evidence="1 3" id="KW-0808">Transferase</keyword>
<gene>
    <name evidence="3" type="ORF">E4680_05655</name>
</gene>
<dbReference type="PANTHER" id="PTHR46401">
    <property type="entry name" value="GLYCOSYLTRANSFERASE WBBK-RELATED"/>
    <property type="match status" value="1"/>
</dbReference>
<feature type="domain" description="Glycosyl transferase family 1" evidence="2">
    <location>
        <begin position="170"/>
        <end position="327"/>
    </location>
</feature>
<dbReference type="SUPFAM" id="SSF53756">
    <property type="entry name" value="UDP-Glycosyltransferase/glycogen phosphorylase"/>
    <property type="match status" value="1"/>
</dbReference>
<dbReference type="Gene3D" id="3.40.50.2000">
    <property type="entry name" value="Glycogen Phosphorylase B"/>
    <property type="match status" value="2"/>
</dbReference>
<sequence>MRWHWAVPGPLAQYTGGYRYDAEVVSGLRARGVALDVHALAGRHPDADGSAQVAAAHTWTGSAAAGAGLIIDGLALPAFAPLLARSDPRGPVIALIHHPLALETGLDPDRARHLAQAEHAALSRVDAVVVTSAATRALLAGGELDAARLHVARPGTARVTRRLPKRPRPGPVRLLCVATLTPRKGHLRLLAALSGVRQVAWQLVCVGGDRGDQLYARRIRARRDRAGWRRRVRITGEVDPAALSRHYHEADLFVSASRLEGYGMALAEALMHGLPIVTTRGGAIAQTVPPTAGLRIHGAAPRHLRRALSQAMEQPGRRRHWTKQARRQARRLGGWCETTAVFEQAMCSAVARSTRHE</sequence>
<evidence type="ECO:0000313" key="4">
    <source>
        <dbReference type="Proteomes" id="UP000297890"/>
    </source>
</evidence>
<organism evidence="3 4">
    <name type="scientific">Candidatus Macondimonas diazotrophica</name>
    <dbReference type="NCBI Taxonomy" id="2305248"/>
    <lineage>
        <taxon>Bacteria</taxon>
        <taxon>Pseudomonadati</taxon>
        <taxon>Pseudomonadota</taxon>
        <taxon>Gammaproteobacteria</taxon>
        <taxon>Chromatiales</taxon>
        <taxon>Ectothiorhodospiraceae</taxon>
        <taxon>Candidatus Macondimonas</taxon>
    </lineage>
</organism>
<reference evidence="3 4" key="1">
    <citation type="journal article" date="2019" name="ISME J.">
        <title>Candidatus Macondimonas diazotrophica, a novel gammaproteobacterial genus dominating crude-oil-contaminated coastal sediments.</title>
        <authorList>
            <person name="Karthikeyan S."/>
            <person name="Konstantinidis K."/>
        </authorList>
    </citation>
    <scope>NUCLEOTIDE SEQUENCE [LARGE SCALE GENOMIC DNA]</scope>
    <source>
        <strain evidence="3 4">KTK01</strain>
    </source>
</reference>
<evidence type="ECO:0000313" key="3">
    <source>
        <dbReference type="EMBL" id="TFZ83118.1"/>
    </source>
</evidence>
<dbReference type="Proteomes" id="UP000297890">
    <property type="component" value="Unassembled WGS sequence"/>
</dbReference>
<dbReference type="InterPro" id="IPR001296">
    <property type="entry name" value="Glyco_trans_1"/>
</dbReference>
<dbReference type="EMBL" id="SRIO01000005">
    <property type="protein sequence ID" value="TFZ83118.1"/>
    <property type="molecule type" value="Genomic_DNA"/>
</dbReference>